<dbReference type="Pfam" id="PF01638">
    <property type="entry name" value="HxlR"/>
    <property type="match status" value="1"/>
</dbReference>
<dbReference type="Gene3D" id="1.10.10.10">
    <property type="entry name" value="Winged helix-like DNA-binding domain superfamily/Winged helix DNA-binding domain"/>
    <property type="match status" value="1"/>
</dbReference>
<dbReference type="RefSeq" id="WP_253776344.1">
    <property type="nucleotide sequence ID" value="NZ_JAMTCK010000014.1"/>
</dbReference>
<reference evidence="6" key="1">
    <citation type="submission" date="2022-06" db="EMBL/GenBank/DDBJ databases">
        <title>Genomic Encyclopedia of Archaeal and Bacterial Type Strains, Phase II (KMG-II): from individual species to whole genera.</title>
        <authorList>
            <person name="Goeker M."/>
        </authorList>
    </citation>
    <scope>NUCLEOTIDE SEQUENCE</scope>
    <source>
        <strain evidence="6">DSM 43935</strain>
    </source>
</reference>
<dbReference type="PROSITE" id="PS51118">
    <property type="entry name" value="HTH_HXLR"/>
    <property type="match status" value="1"/>
</dbReference>
<accession>A0AAE3GJF9</accession>
<protein>
    <submittedName>
        <fullName evidence="6">Transcriptional regulator, HxlR family</fullName>
    </submittedName>
</protein>
<dbReference type="AlphaFoldDB" id="A0AAE3GJF9"/>
<keyword evidence="3" id="KW-0804">Transcription</keyword>
<dbReference type="InterPro" id="IPR002577">
    <property type="entry name" value="HTH_HxlR"/>
</dbReference>
<evidence type="ECO:0000313" key="6">
    <source>
        <dbReference type="EMBL" id="MCP2168464.1"/>
    </source>
</evidence>
<evidence type="ECO:0000313" key="7">
    <source>
        <dbReference type="Proteomes" id="UP001206128"/>
    </source>
</evidence>
<keyword evidence="2" id="KW-0238">DNA-binding</keyword>
<proteinExistence type="predicted"/>
<gene>
    <name evidence="6" type="ORF">LX83_005342</name>
</gene>
<feature type="domain" description="HTH hxlR-type" evidence="5">
    <location>
        <begin position="12"/>
        <end position="111"/>
    </location>
</feature>
<evidence type="ECO:0000256" key="1">
    <source>
        <dbReference type="ARBA" id="ARBA00023015"/>
    </source>
</evidence>
<evidence type="ECO:0000256" key="2">
    <source>
        <dbReference type="ARBA" id="ARBA00023125"/>
    </source>
</evidence>
<evidence type="ECO:0000256" key="3">
    <source>
        <dbReference type="ARBA" id="ARBA00023163"/>
    </source>
</evidence>
<feature type="region of interest" description="Disordered" evidence="4">
    <location>
        <begin position="137"/>
        <end position="156"/>
    </location>
</feature>
<evidence type="ECO:0000256" key="4">
    <source>
        <dbReference type="SAM" id="MobiDB-lite"/>
    </source>
</evidence>
<dbReference type="SUPFAM" id="SSF46785">
    <property type="entry name" value="Winged helix' DNA-binding domain"/>
    <property type="match status" value="1"/>
</dbReference>
<dbReference type="InterPro" id="IPR036390">
    <property type="entry name" value="WH_DNA-bd_sf"/>
</dbReference>
<dbReference type="EMBL" id="JAMTCK010000014">
    <property type="protein sequence ID" value="MCP2168464.1"/>
    <property type="molecule type" value="Genomic_DNA"/>
</dbReference>
<dbReference type="GO" id="GO:0003677">
    <property type="term" value="F:DNA binding"/>
    <property type="evidence" value="ECO:0007669"/>
    <property type="project" value="UniProtKB-KW"/>
</dbReference>
<sequence length="156" mass="17246">MEDRAAYSAENCSIARTLAVVGEKWTLLVLREVFYGVRRFSELHANLGIARNLLAARLSTLVDHDILRRTTYQEPGARPRQEYRLTDKGRDLFPALVALLQWGDTYLADPAGPAVVIQHRGCDQPVSVVLRCAAGHGPLTTRDTRPSPGAGARRAR</sequence>
<organism evidence="6 7">
    <name type="scientific">Goodfellowiella coeruleoviolacea</name>
    <dbReference type="NCBI Taxonomy" id="334858"/>
    <lineage>
        <taxon>Bacteria</taxon>
        <taxon>Bacillati</taxon>
        <taxon>Actinomycetota</taxon>
        <taxon>Actinomycetes</taxon>
        <taxon>Pseudonocardiales</taxon>
        <taxon>Pseudonocardiaceae</taxon>
        <taxon>Goodfellowiella</taxon>
    </lineage>
</organism>
<dbReference type="PANTHER" id="PTHR33204:SF18">
    <property type="entry name" value="TRANSCRIPTIONAL REGULATORY PROTEIN"/>
    <property type="match status" value="1"/>
</dbReference>
<evidence type="ECO:0000259" key="5">
    <source>
        <dbReference type="PROSITE" id="PS51118"/>
    </source>
</evidence>
<keyword evidence="7" id="KW-1185">Reference proteome</keyword>
<comment type="caution">
    <text evidence="6">The sequence shown here is derived from an EMBL/GenBank/DDBJ whole genome shotgun (WGS) entry which is preliminary data.</text>
</comment>
<keyword evidence="1" id="KW-0805">Transcription regulation</keyword>
<dbReference type="Proteomes" id="UP001206128">
    <property type="component" value="Unassembled WGS sequence"/>
</dbReference>
<name>A0AAE3GJF9_9PSEU</name>
<dbReference type="PANTHER" id="PTHR33204">
    <property type="entry name" value="TRANSCRIPTIONAL REGULATOR, MARR FAMILY"/>
    <property type="match status" value="1"/>
</dbReference>
<dbReference type="InterPro" id="IPR036388">
    <property type="entry name" value="WH-like_DNA-bd_sf"/>
</dbReference>